<evidence type="ECO:0000313" key="2">
    <source>
        <dbReference type="EMBL" id="GMH77749.1"/>
    </source>
</evidence>
<feature type="compositionally biased region" description="Basic and acidic residues" evidence="1">
    <location>
        <begin position="12"/>
        <end position="21"/>
    </location>
</feature>
<dbReference type="AlphaFoldDB" id="A0A9W7EDZ5"/>
<evidence type="ECO:0000313" key="3">
    <source>
        <dbReference type="Proteomes" id="UP001165082"/>
    </source>
</evidence>
<keyword evidence="3" id="KW-1185">Reference proteome</keyword>
<comment type="caution">
    <text evidence="2">The sequence shown here is derived from an EMBL/GenBank/DDBJ whole genome shotgun (WGS) entry which is preliminary data.</text>
</comment>
<accession>A0A9W7EDZ5</accession>
<protein>
    <submittedName>
        <fullName evidence="2">Uncharacterized protein</fullName>
    </submittedName>
</protein>
<feature type="region of interest" description="Disordered" evidence="1">
    <location>
        <begin position="1"/>
        <end position="21"/>
    </location>
</feature>
<feature type="compositionally biased region" description="Polar residues" evidence="1">
    <location>
        <begin position="1"/>
        <end position="10"/>
    </location>
</feature>
<reference evidence="2" key="1">
    <citation type="submission" date="2022-07" db="EMBL/GenBank/DDBJ databases">
        <title>Genome analysis of Parmales, a sister group of diatoms, reveals the evolutionary specialization of diatoms from phago-mixotrophs to photoautotrophs.</title>
        <authorList>
            <person name="Ban H."/>
            <person name="Sato S."/>
            <person name="Yoshikawa S."/>
            <person name="Kazumasa Y."/>
            <person name="Nakamura Y."/>
            <person name="Ichinomiya M."/>
            <person name="Saitoh K."/>
            <person name="Sato N."/>
            <person name="Blanc-Mathieu R."/>
            <person name="Endo H."/>
            <person name="Kuwata A."/>
            <person name="Ogata H."/>
        </authorList>
    </citation>
    <scope>NUCLEOTIDE SEQUENCE</scope>
</reference>
<proteinExistence type="predicted"/>
<sequence>MGSPTPSSRGNSRKDNHIKAEDVEDAKDVEITDASIAFNIFLNADLVVGFHPDGGTEPAIDFALARAIPFAVVPCCVFPSLFKERTNSQGVKVKTYEQFIEYLSEKHINMRQQEIHAMKPGSKRRILFMLKDDF</sequence>
<evidence type="ECO:0000256" key="1">
    <source>
        <dbReference type="SAM" id="MobiDB-lite"/>
    </source>
</evidence>
<gene>
    <name evidence="2" type="ORF">TrRE_jg8293</name>
</gene>
<dbReference type="PANTHER" id="PTHR36971:SF1">
    <property type="entry name" value="METHYLTRANSFERASE DOMAIN-CONTAINING PROTEIN"/>
    <property type="match status" value="1"/>
</dbReference>
<dbReference type="Proteomes" id="UP001165082">
    <property type="component" value="Unassembled WGS sequence"/>
</dbReference>
<organism evidence="2 3">
    <name type="scientific">Triparma retinervis</name>
    <dbReference type="NCBI Taxonomy" id="2557542"/>
    <lineage>
        <taxon>Eukaryota</taxon>
        <taxon>Sar</taxon>
        <taxon>Stramenopiles</taxon>
        <taxon>Ochrophyta</taxon>
        <taxon>Bolidophyceae</taxon>
        <taxon>Parmales</taxon>
        <taxon>Triparmaceae</taxon>
        <taxon>Triparma</taxon>
    </lineage>
</organism>
<dbReference type="EMBL" id="BRXZ01001750">
    <property type="protein sequence ID" value="GMH77749.1"/>
    <property type="molecule type" value="Genomic_DNA"/>
</dbReference>
<dbReference type="PANTHER" id="PTHR36971">
    <property type="entry name" value="UNNAMED PRODUCT"/>
    <property type="match status" value="1"/>
</dbReference>
<dbReference type="OrthoDB" id="7459479at2759"/>
<name>A0A9W7EDZ5_9STRA</name>